<dbReference type="Proteomes" id="UP000694941">
    <property type="component" value="Unplaced"/>
</dbReference>
<dbReference type="InterPro" id="IPR013783">
    <property type="entry name" value="Ig-like_fold"/>
</dbReference>
<reference evidence="4" key="1">
    <citation type="submission" date="2025-08" db="UniProtKB">
        <authorList>
            <consortium name="RefSeq"/>
        </authorList>
    </citation>
    <scope>IDENTIFICATION</scope>
    <source>
        <tissue evidence="4">Muscle</tissue>
    </source>
</reference>
<sequence>MKQPLTCLTCIIFVTGVNLLTKTTSSNRLFSFPNSIYQSPRTININPYPGRFVGKGRVRQPRDGRDVELECNFAGLNVKLVSNVVWEKIEGPYFFVDASFPYHCPSCSVHYVNNYRCSVLNFRDGSFLHISDVSPEDIGIYRCSGTSQLSRSGLAETVYQIVECF</sequence>
<feature type="domain" description="Ig-like" evidence="2">
    <location>
        <begin position="40"/>
        <end position="159"/>
    </location>
</feature>
<dbReference type="RefSeq" id="XP_022245095.1">
    <property type="nucleotide sequence ID" value="XM_022389387.1"/>
</dbReference>
<keyword evidence="1" id="KW-0732">Signal</keyword>
<dbReference type="SUPFAM" id="SSF48726">
    <property type="entry name" value="Immunoglobulin"/>
    <property type="match status" value="1"/>
</dbReference>
<keyword evidence="3" id="KW-1185">Reference proteome</keyword>
<organism evidence="3 4">
    <name type="scientific">Limulus polyphemus</name>
    <name type="common">Atlantic horseshoe crab</name>
    <dbReference type="NCBI Taxonomy" id="6850"/>
    <lineage>
        <taxon>Eukaryota</taxon>
        <taxon>Metazoa</taxon>
        <taxon>Ecdysozoa</taxon>
        <taxon>Arthropoda</taxon>
        <taxon>Chelicerata</taxon>
        <taxon>Merostomata</taxon>
        <taxon>Xiphosura</taxon>
        <taxon>Limulidae</taxon>
        <taxon>Limulus</taxon>
    </lineage>
</organism>
<protein>
    <submittedName>
        <fullName evidence="4">Uncharacterized protein LOC111086458</fullName>
    </submittedName>
</protein>
<dbReference type="GeneID" id="111086458"/>
<gene>
    <name evidence="4" type="primary">LOC111086458</name>
</gene>
<dbReference type="Gene3D" id="2.60.40.10">
    <property type="entry name" value="Immunoglobulins"/>
    <property type="match status" value="1"/>
</dbReference>
<accession>A0ABM1SN89</accession>
<dbReference type="InterPro" id="IPR003598">
    <property type="entry name" value="Ig_sub2"/>
</dbReference>
<evidence type="ECO:0000313" key="3">
    <source>
        <dbReference type="Proteomes" id="UP000694941"/>
    </source>
</evidence>
<evidence type="ECO:0000256" key="1">
    <source>
        <dbReference type="SAM" id="SignalP"/>
    </source>
</evidence>
<evidence type="ECO:0000259" key="2">
    <source>
        <dbReference type="PROSITE" id="PS50835"/>
    </source>
</evidence>
<name>A0ABM1SN89_LIMPO</name>
<proteinExistence type="predicted"/>
<dbReference type="InterPro" id="IPR036179">
    <property type="entry name" value="Ig-like_dom_sf"/>
</dbReference>
<dbReference type="SMART" id="SM00408">
    <property type="entry name" value="IGc2"/>
    <property type="match status" value="1"/>
</dbReference>
<dbReference type="PROSITE" id="PS50835">
    <property type="entry name" value="IG_LIKE"/>
    <property type="match status" value="1"/>
</dbReference>
<feature type="chain" id="PRO_5047433708" evidence="1">
    <location>
        <begin position="20"/>
        <end position="165"/>
    </location>
</feature>
<feature type="signal peptide" evidence="1">
    <location>
        <begin position="1"/>
        <end position="19"/>
    </location>
</feature>
<dbReference type="InterPro" id="IPR007110">
    <property type="entry name" value="Ig-like_dom"/>
</dbReference>
<evidence type="ECO:0000313" key="4">
    <source>
        <dbReference type="RefSeq" id="XP_022245095.1"/>
    </source>
</evidence>